<keyword evidence="1" id="KW-0812">Transmembrane</keyword>
<evidence type="ECO:0000313" key="3">
    <source>
        <dbReference type="Proteomes" id="UP000253816"/>
    </source>
</evidence>
<sequence>MRSWFPWKEAEGLRILPALRDFVSEIQNMGIRLMNCIECMRMTSEFMDIAPSARNILVAGLGECLSSDRIRLVRAFEMAIGYGQGIQKLSQMTVREAFIVPTARDYFFYVLESFEQNIEFLRVGYLLWRKLGSRLKVLFSFSPLVFVLIGSYLSFFLNRETQFFLLLAMIFLLSHWRFDRFRIPYARLFPTREIKERIVDGFLSCREGRSFLFLFVQSHKFDEEEQFLNFMTMFFHGQILCDDRKYPQRRVFRMQFMKSRLSSQFVHDILDLVRGFFLFFLRSRGHKLICG</sequence>
<keyword evidence="1" id="KW-0472">Membrane</keyword>
<proteinExistence type="predicted"/>
<name>A0A369KF59_9BACT</name>
<feature type="transmembrane region" description="Helical" evidence="1">
    <location>
        <begin position="137"/>
        <end position="155"/>
    </location>
</feature>
<feature type="transmembrane region" description="Helical" evidence="1">
    <location>
        <begin position="161"/>
        <end position="178"/>
    </location>
</feature>
<dbReference type="Proteomes" id="UP000253816">
    <property type="component" value="Unassembled WGS sequence"/>
</dbReference>
<dbReference type="RefSeq" id="WP_114544498.1">
    <property type="nucleotide sequence ID" value="NZ_QQBG01000019.1"/>
</dbReference>
<dbReference type="AlphaFoldDB" id="A0A369KF59"/>
<organism evidence="2 3">
    <name type="scientific">Candidatus Similichlamydia laticola</name>
    <dbReference type="NCBI Taxonomy" id="2170265"/>
    <lineage>
        <taxon>Bacteria</taxon>
        <taxon>Pseudomonadati</taxon>
        <taxon>Chlamydiota</taxon>
        <taxon>Chlamydiia</taxon>
        <taxon>Parachlamydiales</taxon>
        <taxon>Candidatus Parilichlamydiaceae</taxon>
        <taxon>Candidatus Similichlamydia</taxon>
    </lineage>
</organism>
<accession>A0A369KF59</accession>
<dbReference type="EMBL" id="QQBG01000019">
    <property type="protein sequence ID" value="RDB31335.1"/>
    <property type="molecule type" value="Genomic_DNA"/>
</dbReference>
<evidence type="ECO:0000313" key="2">
    <source>
        <dbReference type="EMBL" id="RDB31335.1"/>
    </source>
</evidence>
<keyword evidence="1" id="KW-1133">Transmembrane helix</keyword>
<protein>
    <submittedName>
        <fullName evidence="2">Uncharacterized protein</fullName>
    </submittedName>
</protein>
<comment type="caution">
    <text evidence="2">The sequence shown here is derived from an EMBL/GenBank/DDBJ whole genome shotgun (WGS) entry which is preliminary data.</text>
</comment>
<keyword evidence="3" id="KW-1185">Reference proteome</keyword>
<evidence type="ECO:0000256" key="1">
    <source>
        <dbReference type="SAM" id="Phobius"/>
    </source>
</evidence>
<dbReference type="OrthoDB" id="9821889at2"/>
<gene>
    <name evidence="2" type="ORF">HAT2_00561</name>
</gene>
<reference evidence="2 3" key="1">
    <citation type="submission" date="2018-07" db="EMBL/GenBank/DDBJ databases">
        <title>Comparative genomics of the Candidatus Parilichlamydiaceae reveals evidence of convergent evolution and genome reduction in the phylum Chlamydiae.</title>
        <authorList>
            <person name="Taylor-Brown A."/>
            <person name="Polkinghorne A."/>
        </authorList>
    </citation>
    <scope>NUCLEOTIDE SEQUENCE [LARGE SCALE GENOMIC DNA]</scope>
    <source>
        <strain evidence="2 3">Hat2</strain>
    </source>
</reference>